<dbReference type="AlphaFoldDB" id="A0A5N8V5V9"/>
<keyword evidence="1" id="KW-0812">Transmembrane</keyword>
<organism evidence="2 3">
    <name type="scientific">Streptomyces adustus</name>
    <dbReference type="NCBI Taxonomy" id="1609272"/>
    <lineage>
        <taxon>Bacteria</taxon>
        <taxon>Bacillati</taxon>
        <taxon>Actinomycetota</taxon>
        <taxon>Actinomycetes</taxon>
        <taxon>Kitasatosporales</taxon>
        <taxon>Streptomycetaceae</taxon>
        <taxon>Streptomyces</taxon>
    </lineage>
</organism>
<comment type="caution">
    <text evidence="2">The sequence shown here is derived from an EMBL/GenBank/DDBJ whole genome shotgun (WGS) entry which is preliminary data.</text>
</comment>
<reference evidence="2 3" key="1">
    <citation type="submission" date="2019-07" db="EMBL/GenBank/DDBJ databases">
        <title>New species of Amycolatopsis and Streptomyces.</title>
        <authorList>
            <person name="Duangmal K."/>
            <person name="Teo W.F.A."/>
            <person name="Lipun K."/>
        </authorList>
    </citation>
    <scope>NUCLEOTIDE SEQUENCE [LARGE SCALE GENOMIC DNA]</scope>
    <source>
        <strain evidence="2 3">NBRC 109810</strain>
    </source>
</reference>
<evidence type="ECO:0000313" key="2">
    <source>
        <dbReference type="EMBL" id="MPY30479.1"/>
    </source>
</evidence>
<proteinExistence type="predicted"/>
<evidence type="ECO:0000313" key="3">
    <source>
        <dbReference type="Proteomes" id="UP000325849"/>
    </source>
</evidence>
<keyword evidence="1" id="KW-0472">Membrane</keyword>
<gene>
    <name evidence="2" type="ORF">FNH09_03885</name>
</gene>
<dbReference type="Proteomes" id="UP000325849">
    <property type="component" value="Unassembled WGS sequence"/>
</dbReference>
<keyword evidence="3" id="KW-1185">Reference proteome</keyword>
<feature type="transmembrane region" description="Helical" evidence="1">
    <location>
        <begin position="15"/>
        <end position="36"/>
    </location>
</feature>
<name>A0A5N8V5V9_9ACTN</name>
<accession>A0A5N8V5V9</accession>
<protein>
    <submittedName>
        <fullName evidence="2">Uncharacterized protein</fullName>
    </submittedName>
</protein>
<dbReference type="EMBL" id="VJZD01000009">
    <property type="protein sequence ID" value="MPY30479.1"/>
    <property type="molecule type" value="Genomic_DNA"/>
</dbReference>
<sequence length="61" mass="6879">MLTTAWVKSPPTVTLPMLVSLVLSPFFLAGALFLTFRRRRLLIERAGAQTAERPRSAKEHQ</sequence>
<keyword evidence="1" id="KW-1133">Transmembrane helix</keyword>
<evidence type="ECO:0000256" key="1">
    <source>
        <dbReference type="SAM" id="Phobius"/>
    </source>
</evidence>